<dbReference type="InterPro" id="IPR050465">
    <property type="entry name" value="UPF0194_transport"/>
</dbReference>
<evidence type="ECO:0000313" key="5">
    <source>
        <dbReference type="EMBL" id="MBO0475482.1"/>
    </source>
</evidence>
<evidence type="ECO:0000256" key="1">
    <source>
        <dbReference type="ARBA" id="ARBA00004196"/>
    </source>
</evidence>
<dbReference type="InterPro" id="IPR011053">
    <property type="entry name" value="Single_hybrid_motif"/>
</dbReference>
<comment type="subcellular location">
    <subcellularLocation>
        <location evidence="1">Cell envelope</location>
    </subcellularLocation>
</comment>
<reference evidence="5 6" key="1">
    <citation type="submission" date="2021-03" db="EMBL/GenBank/DDBJ databases">
        <title>Enterococcal diversity collection.</title>
        <authorList>
            <person name="Gilmore M.S."/>
            <person name="Schwartzman J."/>
            <person name="Van Tyne D."/>
            <person name="Martin M."/>
            <person name="Earl A.M."/>
            <person name="Manson A.L."/>
            <person name="Straub T."/>
            <person name="Salamzade R."/>
            <person name="Saavedra J."/>
            <person name="Lebreton F."/>
            <person name="Prichula J."/>
            <person name="Schaufler K."/>
            <person name="Gaca A."/>
            <person name="Sgardioli B."/>
            <person name="Wagenaar J."/>
            <person name="Strong T."/>
        </authorList>
    </citation>
    <scope>NUCLEOTIDE SEQUENCE [LARGE SCALE GENOMIC DNA]</scope>
    <source>
        <strain evidence="5 6">DIV0080</strain>
    </source>
</reference>
<keyword evidence="2" id="KW-0175">Coiled coil</keyword>
<dbReference type="Gene3D" id="2.40.420.20">
    <property type="match status" value="1"/>
</dbReference>
<evidence type="ECO:0000256" key="2">
    <source>
        <dbReference type="ARBA" id="ARBA00023054"/>
    </source>
</evidence>
<sequence>MKKLKRITVLLICLLAIGGGGYYFYTQVKVEDKEDILWREYPVTKGNIMSYFDGTGKLNLIEETYTRDYWMMVSEVYVKEGQEVKKGQAILKDSNGNIIEADSDGVVVKLEAEAKKEIQYKKPIVTIGNYDKKYTKIMVSQEEINNVVLDQKVLLNFMAESENDIEGVVTEINQLPKDVSGAVGYEVTVKLAETDTKLLSGMTASAKFIKKNVENVLTVSNKGIEYKDGNQQVLIRDKDGEIKKVTIKTGFSDGAVSEVIEGLKEGDIVVVKG</sequence>
<evidence type="ECO:0000313" key="6">
    <source>
        <dbReference type="Proteomes" id="UP000664857"/>
    </source>
</evidence>
<proteinExistence type="predicted"/>
<evidence type="ECO:0000259" key="4">
    <source>
        <dbReference type="Pfam" id="PF25984"/>
    </source>
</evidence>
<evidence type="ECO:0000256" key="3">
    <source>
        <dbReference type="SAM" id="Phobius"/>
    </source>
</evidence>
<dbReference type="SUPFAM" id="SSF51230">
    <property type="entry name" value="Single hybrid motif"/>
    <property type="match status" value="1"/>
</dbReference>
<dbReference type="PANTHER" id="PTHR32347">
    <property type="entry name" value="EFFLUX SYSTEM COMPONENT YKNX-RELATED"/>
    <property type="match status" value="1"/>
</dbReference>
<feature type="domain" description="YknX-like barrel-sandwich hybrid" evidence="4">
    <location>
        <begin position="73"/>
        <end position="128"/>
    </location>
</feature>
<accession>A0ABS3HP09</accession>
<dbReference type="EMBL" id="JAFLVX010000002">
    <property type="protein sequence ID" value="MBO0475482.1"/>
    <property type="molecule type" value="Genomic_DNA"/>
</dbReference>
<dbReference type="Gene3D" id="2.40.30.170">
    <property type="match status" value="1"/>
</dbReference>
<organism evidence="5 6">
    <name type="scientific">Candidatus Vagococcus giribetii</name>
    <dbReference type="NCBI Taxonomy" id="2230876"/>
    <lineage>
        <taxon>Bacteria</taxon>
        <taxon>Bacillati</taxon>
        <taxon>Bacillota</taxon>
        <taxon>Bacilli</taxon>
        <taxon>Lactobacillales</taxon>
        <taxon>Enterococcaceae</taxon>
        <taxon>Vagococcus</taxon>
    </lineage>
</organism>
<dbReference type="InterPro" id="IPR058639">
    <property type="entry name" value="BSH_YknX-like"/>
</dbReference>
<dbReference type="RefSeq" id="WP_206964077.1">
    <property type="nucleotide sequence ID" value="NZ_JAFLVX010000002.1"/>
</dbReference>
<name>A0ABS3HP09_9ENTE</name>
<keyword evidence="6" id="KW-1185">Reference proteome</keyword>
<dbReference type="Gene3D" id="2.40.50.100">
    <property type="match status" value="1"/>
</dbReference>
<protein>
    <submittedName>
        <fullName evidence="5">HlyD family efflux transporter periplasmic adaptor subunit</fullName>
    </submittedName>
</protein>
<comment type="caution">
    <text evidence="5">The sequence shown here is derived from an EMBL/GenBank/DDBJ whole genome shotgun (WGS) entry which is preliminary data.</text>
</comment>
<keyword evidence="3" id="KW-1133">Transmembrane helix</keyword>
<dbReference type="Pfam" id="PF25984">
    <property type="entry name" value="BSH_YknX"/>
    <property type="match status" value="1"/>
</dbReference>
<dbReference type="Proteomes" id="UP000664857">
    <property type="component" value="Unassembled WGS sequence"/>
</dbReference>
<keyword evidence="3" id="KW-0812">Transmembrane</keyword>
<gene>
    <name evidence="5" type="ORF">DOK76_00285</name>
</gene>
<feature type="transmembrane region" description="Helical" evidence="3">
    <location>
        <begin position="7"/>
        <end position="25"/>
    </location>
</feature>
<keyword evidence="3" id="KW-0472">Membrane</keyword>